<evidence type="ECO:0000256" key="1">
    <source>
        <dbReference type="SAM" id="MobiDB-lite"/>
    </source>
</evidence>
<feature type="compositionally biased region" description="Basic and acidic residues" evidence="1">
    <location>
        <begin position="319"/>
        <end position="329"/>
    </location>
</feature>
<feature type="compositionally biased region" description="Polar residues" evidence="1">
    <location>
        <begin position="562"/>
        <end position="579"/>
    </location>
</feature>
<feature type="region of interest" description="Disordered" evidence="1">
    <location>
        <begin position="363"/>
        <end position="478"/>
    </location>
</feature>
<feature type="compositionally biased region" description="Polar residues" evidence="1">
    <location>
        <begin position="66"/>
        <end position="78"/>
    </location>
</feature>
<feature type="compositionally biased region" description="Polar residues" evidence="1">
    <location>
        <begin position="38"/>
        <end position="50"/>
    </location>
</feature>
<evidence type="ECO:0000313" key="2">
    <source>
        <dbReference type="EMBL" id="KXZ45506.1"/>
    </source>
</evidence>
<sequence>MAEDAQDEGTPSALRPRPGWDTAARNPDIVHGPIDPATVSSTGYLTSSYQPPKVTSPPLSVAASELDQSAFTEQQQGHNLGRTSGGQAAATTGSGRGSSDVAPLPDILLPPADGRPGWDGRFHLDKAAWEMAPRTTLLRPPSPNSLPSVSPSGASRPRHSELGDGTAAQRRMTGTDGVDLDAAAPGSTDGFGARTTILPGLNAVSPAIRTSPYFFSQNGGAPGSPGQGDAPVASKPGAKRQSVTNLSDTYVGRAYSPDDNQKRASMALDGTSTPDGAGSGGATGATGAGKDGPEAADEGGVDGRGTHLPSLDRAYFGRPAKDVEKEKKAGAGGDKGANAKRRGAAERASKVDMLGAVYMPGMKLRTSSKKKLTGPVSNRLYPYGAGGGGSSGSGGHAAEDGSGGLYAGYGGGGTSPARVRDTGLAGPWKPSGKQTIPEPPPAPGDRPKAKLTAEEQAEADRRRAAPRDPSTYSPERYPLVGQGWFLPQEKFPPNPAYANVRAKYMEAKRPQSDTEGDTKRELPDIHTKPWLNPGKHLLTDSSAQPPKVSGTAGARPAYGFSPSATAQSAHSTARPNKGTQRAAKGKAKGKGGKAADKSFSGSEDGSEPEGDAEELAVIRGVRLVSMTKRNGLADELQLEAEEDAQFKAEDEAAAKRESETREGTEEAAAEGKAKVEHGDDSKPRKRASDQSEPEEKEQGSDSEPEPEREDEDSPPVPVAPAEKSDSAPDEDRSGSSNSVQRSGPGPNGEKSFDEATEDVSAASKAVASAEDDVADGGSGASAKAAAEEPEGAGDADGGDAGDADTGGDEGDGDEAAAAGEEAEGEEADTANADAADDDAGEAGEAGGDEGEADAGEEQEAEAEAEGGEGDEDGEAGGEEEDAEDAGGLEAAEDDDDDEDLGGLGVGVGADDEDDADQVAFGDGDGEDLPDGEEAAAEKEEEDA</sequence>
<keyword evidence="3" id="KW-1185">Reference proteome</keyword>
<feature type="compositionally biased region" description="Gly residues" evidence="1">
    <location>
        <begin position="384"/>
        <end position="414"/>
    </location>
</feature>
<feature type="compositionally biased region" description="Acidic residues" evidence="1">
    <location>
        <begin position="923"/>
        <end position="943"/>
    </location>
</feature>
<feature type="compositionally biased region" description="Acidic residues" evidence="1">
    <location>
        <begin position="604"/>
        <end position="614"/>
    </location>
</feature>
<proteinExistence type="predicted"/>
<feature type="region of interest" description="Disordered" evidence="1">
    <location>
        <begin position="211"/>
        <end position="349"/>
    </location>
</feature>
<feature type="region of interest" description="Disordered" evidence="1">
    <location>
        <begin position="506"/>
        <end position="614"/>
    </location>
</feature>
<evidence type="ECO:0000313" key="3">
    <source>
        <dbReference type="Proteomes" id="UP000075714"/>
    </source>
</evidence>
<organism evidence="2 3">
    <name type="scientific">Gonium pectorale</name>
    <name type="common">Green alga</name>
    <dbReference type="NCBI Taxonomy" id="33097"/>
    <lineage>
        <taxon>Eukaryota</taxon>
        <taxon>Viridiplantae</taxon>
        <taxon>Chlorophyta</taxon>
        <taxon>core chlorophytes</taxon>
        <taxon>Chlorophyceae</taxon>
        <taxon>CS clade</taxon>
        <taxon>Chlamydomonadales</taxon>
        <taxon>Volvocaceae</taxon>
        <taxon>Gonium</taxon>
    </lineage>
</organism>
<gene>
    <name evidence="2" type="ORF">GPECTOR_54g248</name>
</gene>
<feature type="compositionally biased region" description="Low complexity" evidence="1">
    <location>
        <begin position="758"/>
        <end position="768"/>
    </location>
</feature>
<dbReference type="OrthoDB" id="544891at2759"/>
<dbReference type="EMBL" id="LSYV01000055">
    <property type="protein sequence ID" value="KXZ45506.1"/>
    <property type="molecule type" value="Genomic_DNA"/>
</dbReference>
<feature type="compositionally biased region" description="Basic and acidic residues" evidence="1">
    <location>
        <begin position="644"/>
        <end position="689"/>
    </location>
</feature>
<name>A0A150G6K9_GONPE</name>
<protein>
    <submittedName>
        <fullName evidence="2">Uncharacterized protein</fullName>
    </submittedName>
</protein>
<feature type="region of interest" description="Disordered" evidence="1">
    <location>
        <begin position="1"/>
        <end position="119"/>
    </location>
</feature>
<feature type="compositionally biased region" description="Basic and acidic residues" evidence="1">
    <location>
        <begin position="445"/>
        <end position="466"/>
    </location>
</feature>
<dbReference type="AlphaFoldDB" id="A0A150G6K9"/>
<feature type="compositionally biased region" description="Acidic residues" evidence="1">
    <location>
        <begin position="787"/>
        <end position="900"/>
    </location>
</feature>
<accession>A0A150G6K9</accession>
<feature type="region of interest" description="Disordered" evidence="1">
    <location>
        <begin position="643"/>
        <end position="943"/>
    </location>
</feature>
<feature type="region of interest" description="Disordered" evidence="1">
    <location>
        <begin position="133"/>
        <end position="196"/>
    </location>
</feature>
<dbReference type="Proteomes" id="UP000075714">
    <property type="component" value="Unassembled WGS sequence"/>
</dbReference>
<feature type="compositionally biased region" description="Acidic residues" evidence="1">
    <location>
        <begin position="691"/>
        <end position="713"/>
    </location>
</feature>
<reference evidence="3" key="1">
    <citation type="journal article" date="2016" name="Nat. Commun.">
        <title>The Gonium pectorale genome demonstrates co-option of cell cycle regulation during the evolution of multicellularity.</title>
        <authorList>
            <person name="Hanschen E.R."/>
            <person name="Marriage T.N."/>
            <person name="Ferris P.J."/>
            <person name="Hamaji T."/>
            <person name="Toyoda A."/>
            <person name="Fujiyama A."/>
            <person name="Neme R."/>
            <person name="Noguchi H."/>
            <person name="Minakuchi Y."/>
            <person name="Suzuki M."/>
            <person name="Kawai-Toyooka H."/>
            <person name="Smith D.R."/>
            <person name="Sparks H."/>
            <person name="Anderson J."/>
            <person name="Bakaric R."/>
            <person name="Luria V."/>
            <person name="Karger A."/>
            <person name="Kirschner M.W."/>
            <person name="Durand P.M."/>
            <person name="Michod R.E."/>
            <person name="Nozaki H."/>
            <person name="Olson B.J."/>
        </authorList>
    </citation>
    <scope>NUCLEOTIDE SEQUENCE [LARGE SCALE GENOMIC DNA]</scope>
    <source>
        <strain evidence="3">NIES-2863</strain>
    </source>
</reference>
<feature type="compositionally biased region" description="Low complexity" evidence="1">
    <location>
        <begin position="81"/>
        <end position="112"/>
    </location>
</feature>
<feature type="compositionally biased region" description="Basic and acidic residues" evidence="1">
    <location>
        <begin position="722"/>
        <end position="733"/>
    </location>
</feature>
<feature type="compositionally biased region" description="Basic and acidic residues" evidence="1">
    <location>
        <begin position="506"/>
        <end position="527"/>
    </location>
</feature>
<comment type="caution">
    <text evidence="2">The sequence shown here is derived from an EMBL/GenBank/DDBJ whole genome shotgun (WGS) entry which is preliminary data.</text>
</comment>
<feature type="compositionally biased region" description="Gly residues" evidence="1">
    <location>
        <begin position="277"/>
        <end position="290"/>
    </location>
</feature>
<dbReference type="STRING" id="33097.A0A150G6K9"/>